<dbReference type="Pfam" id="PF26129">
    <property type="entry name" value="Vwde"/>
    <property type="match status" value="1"/>
</dbReference>
<proteinExistence type="predicted"/>
<dbReference type="InterPro" id="IPR035976">
    <property type="entry name" value="Sushi/SCR/CCP_sf"/>
</dbReference>
<evidence type="ECO:0000259" key="6">
    <source>
        <dbReference type="PROSITE" id="PS50923"/>
    </source>
</evidence>
<feature type="domain" description="Sushi" evidence="6">
    <location>
        <begin position="44"/>
        <end position="103"/>
    </location>
</feature>
<feature type="domain" description="Sushi" evidence="6">
    <location>
        <begin position="352"/>
        <end position="411"/>
    </location>
</feature>
<comment type="caution">
    <text evidence="4">Lacks conserved residue(s) required for the propagation of feature annotation.</text>
</comment>
<keyword evidence="5" id="KW-0812">Transmembrane</keyword>
<evidence type="ECO:0000256" key="5">
    <source>
        <dbReference type="SAM" id="Phobius"/>
    </source>
</evidence>
<evidence type="ECO:0000256" key="2">
    <source>
        <dbReference type="ARBA" id="ARBA00022737"/>
    </source>
</evidence>
<dbReference type="Pfam" id="PF00084">
    <property type="entry name" value="Sushi"/>
    <property type="match status" value="7"/>
</dbReference>
<evidence type="ECO:0000259" key="7">
    <source>
        <dbReference type="PROSITE" id="PS51233"/>
    </source>
</evidence>
<keyword evidence="1" id="KW-0732">Signal</keyword>
<keyword evidence="5" id="KW-1133">Transmembrane helix</keyword>
<keyword evidence="9" id="KW-1185">Reference proteome</keyword>
<keyword evidence="5" id="KW-0472">Membrane</keyword>
<sequence length="1504" mass="167728">MAFQKRTIVIVIGLVVIVVAIALAIVFGVRYSRHSTGGYTPAASNCSGLDRPFNGDVTYSNETNIGSIAVFACALGYKVQGPQLRKCSISGQWVPGNGTTCNRRGCGQPEHLNNGELAFTNGTFFRDRVSYLCNVGYTLQGPKIKTCTDNEKWEPVQPNQCEIQDCGSPPEISNGNMKFSNGTVFESSVTFRCQNGYRLDGPQERKCSSQGIWLPENKTGCNAYERTNLCPKINATEIDNLPLRLIGYNLTSDEKPLCDYYLQIGWYSMQDYVLTDSTVQCGTVHSWRRLGDLPVDIGTIEVLTMCRSTGNGSCDATMTARTTRCSDGNYLFELQDTNRCPEAFCLEKRSTTDCDNLNNLRDGKIVYTNGTMFGSVAYFKCNLGYELDGTPERTCSGFGFWQPRGQAFCLPIKCEKLESLQNGFVKVSNGRFLGSVATMICEKGFKLSSAEYRTCSKYGTWEPGPASECFPIDCGNLTSLASGVIQYNSGTLIGDTVSFNCDTGFDLVGPSEKQCDINGVWKPLEKVFCSHTRCAKLPFLPNGTISFSNQEYYGSIAYFTCDTGFILVGDARRNCNIKGQWIPQNPSQCVLNYLNATRPGVAHVHPKIAFEVETIKGNQMLNCFCDFMPPSGMNNTYTVRWFLTKEAICIKIIYTSEPKQYTSPSDFRSYSRLTEDMLLNDTEWKPGSAIVCSVTMGYTQSVLETMPAISPERWMGIEVLNKTVLLRNLEYVDVNVRLMIPFTCNNGEHDCDLPITIEIPGNTESCQIPDVVQISTDEFGCRLNLKNSDINKPRRLGFALRLGNIVYPIQKNGSINLFIDSSVTQRLFRNYTLDPVRIILSSDSSIIHQKQCYSNNDPHMKTFDGITYENQNEERFLLYNNPAFQQQVQIQTTHCLGRDVPVFCNCGVMISSGRDIFVVNNCGGNGIWDIRFRLCEDGVLNNRINKISIYHFQVYFPTGTIVDLSLQEKFVNVAVFPSLADFNNTEGLCGRFDGDTVNDLNKRPGSENDTILSWKLFPHEDLFGETYNLTQLNDTLKMCSCKAKESGLKSCTHGSAKLCQFEPSFTQSCKDESRKRRSVLEIGDYHGAVGVGSVKGNTGTGLLTRSLEKRSSLRDVDYDFIKAREECLKVINTTAVRLCKLVPGMNIETYIGDCVLDVLYTNNSEWALLHLELIKRKCSYDVKSKQLPAKSALKNLTLVLNDSFIDYKDNQTLPIQAAFTEEFLKVIMDAICPLECNKRGICIKGKCVCDLGFTGVDCSTITSLPPEMLGLPDDGLCDLTKRRCERTSVYGNNLADGVNFTCRFKIVTLRNTGTIISTGSVFLTGAKLNTFMEAECRVNARSLRKREVEDFGEDTLAHGSQVALSNDGQIFSQDMMFITYDSRCVNCTIHNGEKMCSPKPGFCVRNGFCYIKDDISNCHKCIIKEDESSDWETMKGCGEQHPNIINNYYYSSVDEGSNIDLIVSIVSSVITLVVVIVEAIIILCDRLSTSEDRNQPSPHSQTKR</sequence>
<evidence type="ECO:0000313" key="9">
    <source>
        <dbReference type="Proteomes" id="UP001164746"/>
    </source>
</evidence>
<accession>A0ABY7G6J2</accession>
<evidence type="ECO:0000313" key="8">
    <source>
        <dbReference type="EMBL" id="WAR28808.1"/>
    </source>
</evidence>
<dbReference type="InterPro" id="IPR058727">
    <property type="entry name" value="Helical_Vwde"/>
</dbReference>
<evidence type="ECO:0000256" key="1">
    <source>
        <dbReference type="ARBA" id="ARBA00022729"/>
    </source>
</evidence>
<dbReference type="EMBL" id="CP111026">
    <property type="protein sequence ID" value="WAR28808.1"/>
    <property type="molecule type" value="Genomic_DNA"/>
</dbReference>
<dbReference type="PROSITE" id="PS51233">
    <property type="entry name" value="VWFD"/>
    <property type="match status" value="1"/>
</dbReference>
<feature type="domain" description="Sushi" evidence="6">
    <location>
        <begin position="532"/>
        <end position="591"/>
    </location>
</feature>
<gene>
    <name evidence="8" type="ORF">MAR_014512</name>
</gene>
<dbReference type="Proteomes" id="UP001164746">
    <property type="component" value="Chromosome 15"/>
</dbReference>
<feature type="domain" description="Sushi" evidence="6">
    <location>
        <begin position="412"/>
        <end position="471"/>
    </location>
</feature>
<keyword evidence="3" id="KW-1015">Disulfide bond</keyword>
<keyword evidence="2" id="KW-0677">Repeat</keyword>
<dbReference type="InterPro" id="IPR001846">
    <property type="entry name" value="VWF_type-D"/>
</dbReference>
<dbReference type="PROSITE" id="PS50923">
    <property type="entry name" value="SUSHI"/>
    <property type="match status" value="7"/>
</dbReference>
<dbReference type="PANTHER" id="PTHR45656">
    <property type="entry name" value="PROTEIN CBR-CLEC-78"/>
    <property type="match status" value="1"/>
</dbReference>
<feature type="domain" description="Sushi" evidence="6">
    <location>
        <begin position="164"/>
        <end position="223"/>
    </location>
</feature>
<evidence type="ECO:0000256" key="4">
    <source>
        <dbReference type="PROSITE-ProRule" id="PRU00302"/>
    </source>
</evidence>
<dbReference type="SUPFAM" id="SSF57535">
    <property type="entry name" value="Complement control module/SCR domain"/>
    <property type="match status" value="7"/>
</dbReference>
<dbReference type="InterPro" id="IPR000436">
    <property type="entry name" value="Sushi_SCR_CCP_dom"/>
</dbReference>
<feature type="domain" description="Sushi" evidence="6">
    <location>
        <begin position="104"/>
        <end position="163"/>
    </location>
</feature>
<name>A0ABY7G6J2_MYAAR</name>
<feature type="transmembrane region" description="Helical" evidence="5">
    <location>
        <begin position="7"/>
        <end position="29"/>
    </location>
</feature>
<dbReference type="Pfam" id="PF00094">
    <property type="entry name" value="VWD"/>
    <property type="match status" value="1"/>
</dbReference>
<keyword evidence="4" id="KW-0768">Sushi</keyword>
<dbReference type="Pfam" id="PF23106">
    <property type="entry name" value="EGF_Teneurin"/>
    <property type="match status" value="1"/>
</dbReference>
<reference evidence="8" key="1">
    <citation type="submission" date="2022-11" db="EMBL/GenBank/DDBJ databases">
        <title>Centuries of genome instability and evolution in soft-shell clam transmissible cancer (bioRxiv).</title>
        <authorList>
            <person name="Hart S.F.M."/>
            <person name="Yonemitsu M.A."/>
            <person name="Giersch R.M."/>
            <person name="Beal B.F."/>
            <person name="Arriagada G."/>
            <person name="Davis B.W."/>
            <person name="Ostrander E.A."/>
            <person name="Goff S.P."/>
            <person name="Metzger M.J."/>
        </authorList>
    </citation>
    <scope>NUCLEOTIDE SEQUENCE</scope>
    <source>
        <strain evidence="8">MELC-2E11</strain>
        <tissue evidence="8">Siphon/mantle</tissue>
    </source>
</reference>
<protein>
    <submittedName>
        <fullName evidence="8">SVEP1-like protein</fullName>
    </submittedName>
</protein>
<feature type="domain" description="VWFD" evidence="7">
    <location>
        <begin position="850"/>
        <end position="1040"/>
    </location>
</feature>
<organism evidence="8 9">
    <name type="scientific">Mya arenaria</name>
    <name type="common">Soft-shell clam</name>
    <dbReference type="NCBI Taxonomy" id="6604"/>
    <lineage>
        <taxon>Eukaryota</taxon>
        <taxon>Metazoa</taxon>
        <taxon>Spiralia</taxon>
        <taxon>Lophotrochozoa</taxon>
        <taxon>Mollusca</taxon>
        <taxon>Bivalvia</taxon>
        <taxon>Autobranchia</taxon>
        <taxon>Heteroconchia</taxon>
        <taxon>Euheterodonta</taxon>
        <taxon>Imparidentia</taxon>
        <taxon>Neoheterodontei</taxon>
        <taxon>Myida</taxon>
        <taxon>Myoidea</taxon>
        <taxon>Myidae</taxon>
        <taxon>Mya</taxon>
    </lineage>
</organism>
<dbReference type="Gene3D" id="2.10.70.10">
    <property type="entry name" value="Complement Module, domain 1"/>
    <property type="match status" value="7"/>
</dbReference>
<feature type="domain" description="Sushi" evidence="6">
    <location>
        <begin position="472"/>
        <end position="531"/>
    </location>
</feature>
<dbReference type="SMART" id="SM00032">
    <property type="entry name" value="CCP"/>
    <property type="match status" value="7"/>
</dbReference>
<dbReference type="Gene3D" id="2.10.25.10">
    <property type="entry name" value="Laminin"/>
    <property type="match status" value="1"/>
</dbReference>
<dbReference type="InterPro" id="IPR051277">
    <property type="entry name" value="SEZ6_CSMD_C4BPB_Regulators"/>
</dbReference>
<dbReference type="PANTHER" id="PTHR45656:SF4">
    <property type="entry name" value="PROTEIN CBR-CLEC-78"/>
    <property type="match status" value="1"/>
</dbReference>
<feature type="transmembrane region" description="Helical" evidence="5">
    <location>
        <begin position="1461"/>
        <end position="1484"/>
    </location>
</feature>
<dbReference type="CDD" id="cd00033">
    <property type="entry name" value="CCP"/>
    <property type="match status" value="7"/>
</dbReference>
<evidence type="ECO:0000256" key="3">
    <source>
        <dbReference type="ARBA" id="ARBA00023157"/>
    </source>
</evidence>